<comment type="caution">
    <text evidence="3">The sequence shown here is derived from an EMBL/GenBank/DDBJ whole genome shotgun (WGS) entry which is preliminary data.</text>
</comment>
<keyword evidence="1" id="KW-0732">Signal</keyword>
<evidence type="ECO:0000313" key="2">
    <source>
        <dbReference type="EMBL" id="MBB5293353.1"/>
    </source>
</evidence>
<organism evidence="3 4">
    <name type="scientific">Deinococcus metallilatus</name>
    <dbReference type="NCBI Taxonomy" id="1211322"/>
    <lineage>
        <taxon>Bacteria</taxon>
        <taxon>Thermotogati</taxon>
        <taxon>Deinococcota</taxon>
        <taxon>Deinococci</taxon>
        <taxon>Deinococcales</taxon>
        <taxon>Deinococcaceae</taxon>
        <taxon>Deinococcus</taxon>
    </lineage>
</organism>
<proteinExistence type="predicted"/>
<reference evidence="2 5" key="2">
    <citation type="submission" date="2020-08" db="EMBL/GenBank/DDBJ databases">
        <title>Genomic Encyclopedia of Type Strains, Phase IV (KMG-IV): sequencing the most valuable type-strain genomes for metagenomic binning, comparative biology and taxonomic classification.</title>
        <authorList>
            <person name="Goeker M."/>
        </authorList>
    </citation>
    <scope>NUCLEOTIDE SEQUENCE [LARGE SCALE GENOMIC DNA]</scope>
    <source>
        <strain evidence="2 5">DSM 105434</strain>
    </source>
</reference>
<name>A0AAJ5JZS4_9DEIO</name>
<dbReference type="RefSeq" id="WP_129117408.1">
    <property type="nucleotide sequence ID" value="NZ_BSUI01000012.1"/>
</dbReference>
<feature type="chain" id="PRO_5042470927" evidence="1">
    <location>
        <begin position="19"/>
        <end position="165"/>
    </location>
</feature>
<sequence length="165" mass="16584">MNPLLVLTALALNSLALAAPDPCKLLTPGEVQSSLGAPTVTAKPATDQDIPTCNFDFKDGGLSLGVTAGAGKMLGGKSLLSLLQSGGEGGTPMKGVKAVPGVGDEAAGGGASQTTSGVPQDFATLYLRKGDTLLVFMAVSSNHAASKLNLQSLTLLARRALLRLP</sequence>
<gene>
    <name evidence="3" type="ORF">FCS05_01005</name>
    <name evidence="2" type="ORF">HNQ10_000166</name>
</gene>
<dbReference type="EMBL" id="VBRC01000001">
    <property type="protein sequence ID" value="TLK32074.1"/>
    <property type="molecule type" value="Genomic_DNA"/>
</dbReference>
<dbReference type="EMBL" id="JACHFV010000001">
    <property type="protein sequence ID" value="MBB5293353.1"/>
    <property type="molecule type" value="Genomic_DNA"/>
</dbReference>
<dbReference type="AlphaFoldDB" id="A0AAJ5JZS4"/>
<dbReference type="Proteomes" id="UP000536909">
    <property type="component" value="Unassembled WGS sequence"/>
</dbReference>
<accession>A0AAJ5JZS4</accession>
<protein>
    <submittedName>
        <fullName evidence="3">Uncharacterized protein</fullName>
    </submittedName>
</protein>
<evidence type="ECO:0000256" key="1">
    <source>
        <dbReference type="SAM" id="SignalP"/>
    </source>
</evidence>
<keyword evidence="5" id="KW-1185">Reference proteome</keyword>
<evidence type="ECO:0000313" key="5">
    <source>
        <dbReference type="Proteomes" id="UP000536909"/>
    </source>
</evidence>
<evidence type="ECO:0000313" key="3">
    <source>
        <dbReference type="EMBL" id="TLK32074.1"/>
    </source>
</evidence>
<dbReference type="Proteomes" id="UP000308000">
    <property type="component" value="Unassembled WGS sequence"/>
</dbReference>
<reference evidence="3 4" key="1">
    <citation type="submission" date="2019-04" db="EMBL/GenBank/DDBJ databases">
        <title>Deinococcus metalilatus MA1002 mutant No.5.</title>
        <authorList>
            <person name="Park W."/>
            <person name="Park C."/>
        </authorList>
    </citation>
    <scope>NUCLEOTIDE SEQUENCE [LARGE SCALE GENOMIC DNA]</scope>
    <source>
        <strain evidence="3 4">MA1002-m5</strain>
    </source>
</reference>
<feature type="signal peptide" evidence="1">
    <location>
        <begin position="1"/>
        <end position="18"/>
    </location>
</feature>
<evidence type="ECO:0000313" key="4">
    <source>
        <dbReference type="Proteomes" id="UP000308000"/>
    </source>
</evidence>